<dbReference type="GO" id="GO:0000811">
    <property type="term" value="C:GINS complex"/>
    <property type="evidence" value="ECO:0007669"/>
    <property type="project" value="TreeGrafter"/>
</dbReference>
<dbReference type="Gene3D" id="1.20.58.2050">
    <property type="match status" value="1"/>
</dbReference>
<evidence type="ECO:0000313" key="2">
    <source>
        <dbReference type="EMBL" id="KAA6395255.1"/>
    </source>
</evidence>
<dbReference type="InterPro" id="IPR010492">
    <property type="entry name" value="GINS_Psf3"/>
</dbReference>
<proteinExistence type="predicted"/>
<dbReference type="OrthoDB" id="10251744at2759"/>
<dbReference type="GO" id="GO:1902975">
    <property type="term" value="P:mitotic DNA replication initiation"/>
    <property type="evidence" value="ECO:0007669"/>
    <property type="project" value="TreeGrafter"/>
</dbReference>
<protein>
    <recommendedName>
        <fullName evidence="1">DNA replication complex GINS protein PSF3 N-terminal domain-containing protein</fullName>
    </recommendedName>
</protein>
<dbReference type="InterPro" id="IPR055221">
    <property type="entry name" value="PSF3_N"/>
</dbReference>
<organism evidence="2 3">
    <name type="scientific">Streblomastix strix</name>
    <dbReference type="NCBI Taxonomy" id="222440"/>
    <lineage>
        <taxon>Eukaryota</taxon>
        <taxon>Metamonada</taxon>
        <taxon>Preaxostyla</taxon>
        <taxon>Oxymonadida</taxon>
        <taxon>Streblomastigidae</taxon>
        <taxon>Streblomastix</taxon>
    </lineage>
</organism>
<accession>A0A5J4WLJ9</accession>
<evidence type="ECO:0000259" key="1">
    <source>
        <dbReference type="Pfam" id="PF22466"/>
    </source>
</evidence>
<dbReference type="Pfam" id="PF22466">
    <property type="entry name" value="PSF3_N"/>
    <property type="match status" value="1"/>
</dbReference>
<comment type="caution">
    <text evidence="2">The sequence shown here is derived from an EMBL/GenBank/DDBJ whole genome shotgun (WGS) entry which is preliminary data.</text>
</comment>
<dbReference type="EMBL" id="SNRW01001731">
    <property type="protein sequence ID" value="KAA6395255.1"/>
    <property type="molecule type" value="Genomic_DNA"/>
</dbReference>
<reference evidence="2 3" key="1">
    <citation type="submission" date="2019-03" db="EMBL/GenBank/DDBJ databases">
        <title>Single cell metagenomics reveals metabolic interactions within the superorganism composed of flagellate Streblomastix strix and complex community of Bacteroidetes bacteria on its surface.</title>
        <authorList>
            <person name="Treitli S.C."/>
            <person name="Kolisko M."/>
            <person name="Husnik F."/>
            <person name="Keeling P."/>
            <person name="Hampl V."/>
        </authorList>
    </citation>
    <scope>NUCLEOTIDE SEQUENCE [LARGE SCALE GENOMIC DNA]</scope>
    <source>
        <strain evidence="2">ST1C</strain>
    </source>
</reference>
<name>A0A5J4WLJ9_9EUKA</name>
<dbReference type="AlphaFoldDB" id="A0A5J4WLJ9"/>
<dbReference type="InterPro" id="IPR038437">
    <property type="entry name" value="GINS_Psf3_sf"/>
</dbReference>
<dbReference type="PANTHER" id="PTHR22768">
    <property type="entry name" value="DNA REPLICATION COMPLEX GINS PROTEIN PSF3"/>
    <property type="match status" value="1"/>
</dbReference>
<evidence type="ECO:0000313" key="3">
    <source>
        <dbReference type="Proteomes" id="UP000324800"/>
    </source>
</evidence>
<sequence length="154" mass="17919">MISDYYSIDDILLSQELVPVTFDHDAARMNYLAQSQDLSKGTKVQVPLWLAQGFLFENQAKIGLPEYLEEKKQDSMIADPENFNLQQTPKYYEVGKLLVRLEYVVLQYQQKIFGNYKQNWHTITDVISRTHMANSKRKNSKKCSFKRQNKCSGG</sequence>
<dbReference type="SUPFAM" id="SSF160059">
    <property type="entry name" value="PriA/YqbF domain"/>
    <property type="match status" value="1"/>
</dbReference>
<dbReference type="CDD" id="cd21693">
    <property type="entry name" value="GINS_B_Psf3"/>
    <property type="match status" value="1"/>
</dbReference>
<dbReference type="Proteomes" id="UP000324800">
    <property type="component" value="Unassembled WGS sequence"/>
</dbReference>
<gene>
    <name evidence="2" type="ORF">EZS28_009219</name>
</gene>
<dbReference type="PANTHER" id="PTHR22768:SF0">
    <property type="entry name" value="DNA REPLICATION COMPLEX GINS PROTEIN PSF3"/>
    <property type="match status" value="1"/>
</dbReference>
<feature type="domain" description="DNA replication complex GINS protein PSF3 N-terminal" evidence="1">
    <location>
        <begin position="6"/>
        <end position="53"/>
    </location>
</feature>